<comment type="subcellular location">
    <subcellularLocation>
        <location evidence="1">Membrane</location>
        <topology evidence="1">Multi-pass membrane protein</topology>
    </subcellularLocation>
</comment>
<dbReference type="Pfam" id="PF03073">
    <property type="entry name" value="TspO_MBR"/>
    <property type="match status" value="1"/>
</dbReference>
<dbReference type="PANTHER" id="PTHR10057:SF0">
    <property type="entry name" value="TRANSLOCATOR PROTEIN"/>
    <property type="match status" value="1"/>
</dbReference>
<keyword evidence="3 6" id="KW-0812">Transmembrane</keyword>
<dbReference type="InterPro" id="IPR004307">
    <property type="entry name" value="TspO_MBR"/>
</dbReference>
<dbReference type="CDD" id="cd15904">
    <property type="entry name" value="TSPO_MBR"/>
    <property type="match status" value="1"/>
</dbReference>
<protein>
    <submittedName>
        <fullName evidence="7">TspO/MBR family protein</fullName>
    </submittedName>
</protein>
<evidence type="ECO:0000256" key="6">
    <source>
        <dbReference type="SAM" id="Phobius"/>
    </source>
</evidence>
<dbReference type="Gene3D" id="1.20.1260.100">
    <property type="entry name" value="TspO/MBR protein"/>
    <property type="match status" value="1"/>
</dbReference>
<feature type="transmembrane region" description="Helical" evidence="6">
    <location>
        <begin position="126"/>
        <end position="149"/>
    </location>
</feature>
<feature type="transmembrane region" description="Helical" evidence="6">
    <location>
        <begin position="100"/>
        <end position="119"/>
    </location>
</feature>
<dbReference type="InterPro" id="IPR038330">
    <property type="entry name" value="TspO/MBR-related_sf"/>
</dbReference>
<reference evidence="7 8" key="1">
    <citation type="submission" date="2024-06" db="EMBL/GenBank/DDBJ databases">
        <authorList>
            <person name="Tuo L."/>
        </authorList>
    </citation>
    <scope>NUCLEOTIDE SEQUENCE [LARGE SCALE GENOMIC DNA]</scope>
    <source>
        <strain evidence="7 8">ZMM04-5</strain>
    </source>
</reference>
<dbReference type="PANTHER" id="PTHR10057">
    <property type="entry name" value="PERIPHERAL-TYPE BENZODIAZEPINE RECEPTOR"/>
    <property type="match status" value="1"/>
</dbReference>
<comment type="similarity">
    <text evidence="2">Belongs to the TspO/BZRP family.</text>
</comment>
<comment type="caution">
    <text evidence="7">The sequence shown here is derived from an EMBL/GenBank/DDBJ whole genome shotgun (WGS) entry which is preliminary data.</text>
</comment>
<evidence type="ECO:0000256" key="5">
    <source>
        <dbReference type="ARBA" id="ARBA00023136"/>
    </source>
</evidence>
<feature type="transmembrane region" description="Helical" evidence="6">
    <location>
        <begin position="44"/>
        <end position="64"/>
    </location>
</feature>
<dbReference type="EMBL" id="JBFOCI010000005">
    <property type="protein sequence ID" value="MEW9807697.1"/>
    <property type="molecule type" value="Genomic_DNA"/>
</dbReference>
<dbReference type="RefSeq" id="WP_367724879.1">
    <property type="nucleotide sequence ID" value="NZ_JBFOCI010000005.1"/>
</dbReference>
<gene>
    <name evidence="7" type="ORF">ABUE31_17035</name>
</gene>
<evidence type="ECO:0000256" key="3">
    <source>
        <dbReference type="ARBA" id="ARBA00022692"/>
    </source>
</evidence>
<evidence type="ECO:0000256" key="1">
    <source>
        <dbReference type="ARBA" id="ARBA00004141"/>
    </source>
</evidence>
<keyword evidence="8" id="KW-1185">Reference proteome</keyword>
<evidence type="ECO:0000313" key="7">
    <source>
        <dbReference type="EMBL" id="MEW9807697.1"/>
    </source>
</evidence>
<organism evidence="7 8">
    <name type="scientific">Mesorhizobium marinum</name>
    <dbReference type="NCBI Taxonomy" id="3228790"/>
    <lineage>
        <taxon>Bacteria</taxon>
        <taxon>Pseudomonadati</taxon>
        <taxon>Pseudomonadota</taxon>
        <taxon>Alphaproteobacteria</taxon>
        <taxon>Hyphomicrobiales</taxon>
        <taxon>Phyllobacteriaceae</taxon>
        <taxon>Mesorhizobium</taxon>
    </lineage>
</organism>
<accession>A0ABV3R574</accession>
<dbReference type="Proteomes" id="UP001556196">
    <property type="component" value="Unassembled WGS sequence"/>
</dbReference>
<sequence>MSTRTAITPFVLLVVGGGLLIGAVTAPGPWYEALAKPSFNPPNWIFGPVWTVLYVLIAIAGWRVWQRDRSGAAMKLWGLQLALNFLWSPVFFSLQQVGLALVVIVALLATILAFIAAAWSVDRAAALLFVPYALWVSFATLLNAAILTLN</sequence>
<evidence type="ECO:0000256" key="4">
    <source>
        <dbReference type="ARBA" id="ARBA00022989"/>
    </source>
</evidence>
<proteinExistence type="inferred from homology"/>
<evidence type="ECO:0000313" key="8">
    <source>
        <dbReference type="Proteomes" id="UP001556196"/>
    </source>
</evidence>
<name>A0ABV3R574_9HYPH</name>
<evidence type="ECO:0000256" key="2">
    <source>
        <dbReference type="ARBA" id="ARBA00007524"/>
    </source>
</evidence>
<dbReference type="PIRSF" id="PIRSF005859">
    <property type="entry name" value="PBR"/>
    <property type="match status" value="1"/>
</dbReference>
<keyword evidence="4 6" id="KW-1133">Transmembrane helix</keyword>
<feature type="transmembrane region" description="Helical" evidence="6">
    <location>
        <begin position="76"/>
        <end position="94"/>
    </location>
</feature>
<keyword evidence="5 6" id="KW-0472">Membrane</keyword>